<feature type="compositionally biased region" description="Low complexity" evidence="1">
    <location>
        <begin position="937"/>
        <end position="954"/>
    </location>
</feature>
<dbReference type="Gene3D" id="1.50.10.10">
    <property type="match status" value="1"/>
</dbReference>
<organism evidence="3 4">
    <name type="scientific">Accumulibacter regalis</name>
    <dbReference type="NCBI Taxonomy" id="522306"/>
    <lineage>
        <taxon>Bacteria</taxon>
        <taxon>Pseudomonadati</taxon>
        <taxon>Pseudomonadota</taxon>
        <taxon>Betaproteobacteria</taxon>
        <taxon>Candidatus Accumulibacter</taxon>
    </lineage>
</organism>
<evidence type="ECO:0000313" key="3">
    <source>
        <dbReference type="EMBL" id="EXI88460.1"/>
    </source>
</evidence>
<protein>
    <submittedName>
        <fullName evidence="3">Mannosyl oligosaccharide glucosidase</fullName>
    </submittedName>
</protein>
<feature type="region of interest" description="Disordered" evidence="1">
    <location>
        <begin position="934"/>
        <end position="954"/>
    </location>
</feature>
<dbReference type="PANTHER" id="PTHR10412">
    <property type="entry name" value="MANNOSYL-OLIGOSACCHARIDE GLUCOSIDASE"/>
    <property type="match status" value="1"/>
</dbReference>
<feature type="domain" description="Mannosylglycerate hydrolase MGH1-like glycoside hydrolase" evidence="2">
    <location>
        <begin position="748"/>
        <end position="917"/>
    </location>
</feature>
<dbReference type="InterPro" id="IPR008928">
    <property type="entry name" value="6-hairpin_glycosidase_sf"/>
</dbReference>
<dbReference type="Pfam" id="PF22422">
    <property type="entry name" value="MGH1-like_GH"/>
    <property type="match status" value="2"/>
</dbReference>
<dbReference type="PANTHER" id="PTHR10412:SF10">
    <property type="entry name" value="GLYCOSYL HYDROLASE FAMILY 63 C-TERMINAL DOMAIN-CONTAINING PROTEIN"/>
    <property type="match status" value="1"/>
</dbReference>
<dbReference type="AlphaFoldDB" id="A0A011QHE5"/>
<comment type="caution">
    <text evidence="3">The sequence shown here is derived from an EMBL/GenBank/DDBJ whole genome shotgun (WGS) entry which is preliminary data.</text>
</comment>
<gene>
    <name evidence="3" type="ORF">AW11_02080</name>
</gene>
<reference evidence="3" key="1">
    <citation type="submission" date="2014-02" db="EMBL/GenBank/DDBJ databases">
        <title>Expanding our view of genomic diversity in Candidatus Accumulibacter clades.</title>
        <authorList>
            <person name="Skennerton C.T."/>
            <person name="Barr J.J."/>
            <person name="Slater F.R."/>
            <person name="Bond P.L."/>
            <person name="Tyson G.W."/>
        </authorList>
    </citation>
    <scope>NUCLEOTIDE SEQUENCE [LARGE SCALE GENOMIC DNA]</scope>
</reference>
<sequence length="954" mass="107567">MPPATACQPCAGAFTRTPCAAVKMLFTAMVIIPPRRQQGVDTMAAEKQRLADDKAGRADWRRWGPYVSERQWGTVREDYSPDGNAWSYLPHEHARSRAYRWGEDGIAGFSDDRQHLCLSLALWNGRDPLLKERLFGLTNSEGNHGEDVKELYYYLDATPTHSFLKMLYKYPQGEFPYRRLLHENRQRSAEQAEFELLDTGLFDADAYFDVFVEYAKAATDDILMQVTAHNRGAEAAKLSLLPQLCCRNTWSWRAGTVKPTLSAAAGGVSIEHPELGSFRLDCDADGDCAPTLLFCDNETNARRHFDQPEATGFFKDAFHEYVVEGKAAAVNPAQTGTKAGAHYSLSVPAGGSVRVRLRLTASATGGKRAPPFADFDAIFALRRGEADRFYADLQREIGDPDARLVQRQAFAGMVWSKQFFHYDVEKWLAGDPGQPTPPPARKHGRNCDWKHFASAEVLSMPDKWEYPWFAAWDLAFHCLPLAVIDAEFAKAQLVLLTREWYMHPNGQLPAYEWEFSDVNPPVHAWAAFRVFQIDRRQRREAEQGDPSDPGDLVFLERVFQKLLLNFTWWVNRKDEQGRNIFQGGFLGLDNIGCFDRSKPLPTGGFINQADGTSWMAMFCLNLLRIAVELAVHNHVYEDIASKFFEHFLAIAGAINGVGDESPGLWDEADQFYYDHLSLPDGRNIPLRVHSIVGLIPLLAVQPADLELVEQLPEFSARMEWYLEHRPELAALISNWHVPGCANRVLLSLLRGHRTKALLRRMLDESGFLSPYGVRALSKIHHNEPFRVDVGGASYEVDYWPGESRSGLFGGNSNWRGPVWMPINYLIIESLQQFHHYYGDDFKVECPTGSGKFLTLKEVADELSQRLTGLFLKGEDGQRPVLKTHPKLATDPHFRDCILFHEYFHGDDGRGLGAAHQTGWTGLVAKLLQPGSSQFEELPLARAPARPAPASEERQ</sequence>
<dbReference type="STRING" id="1454004.AW11_02080"/>
<dbReference type="EMBL" id="JEMY01000026">
    <property type="protein sequence ID" value="EXI88460.1"/>
    <property type="molecule type" value="Genomic_DNA"/>
</dbReference>
<dbReference type="Proteomes" id="UP000022141">
    <property type="component" value="Unassembled WGS sequence"/>
</dbReference>
<proteinExistence type="predicted"/>
<dbReference type="eggNOG" id="COG0166">
    <property type="taxonomic scope" value="Bacteria"/>
</dbReference>
<dbReference type="InterPro" id="IPR004888">
    <property type="entry name" value="Glycoside_hydrolase_63"/>
</dbReference>
<evidence type="ECO:0000256" key="1">
    <source>
        <dbReference type="SAM" id="MobiDB-lite"/>
    </source>
</evidence>
<dbReference type="InterPro" id="IPR012341">
    <property type="entry name" value="6hp_glycosidase-like_sf"/>
</dbReference>
<name>A0A011QHE5_ACCRE</name>
<dbReference type="SUPFAM" id="SSF48208">
    <property type="entry name" value="Six-hairpin glycosidases"/>
    <property type="match status" value="1"/>
</dbReference>
<dbReference type="GO" id="GO:0004573">
    <property type="term" value="F:Glc3Man9GlcNAc2 oligosaccharide glucosidase activity"/>
    <property type="evidence" value="ECO:0007669"/>
    <property type="project" value="InterPro"/>
</dbReference>
<accession>A0A011QHE5</accession>
<feature type="domain" description="Mannosylglycerate hydrolase MGH1-like glycoside hydrolase" evidence="2">
    <location>
        <begin position="466"/>
        <end position="578"/>
    </location>
</feature>
<dbReference type="InterPro" id="IPR054491">
    <property type="entry name" value="MGH1-like_GH"/>
</dbReference>
<dbReference type="GO" id="GO:0009311">
    <property type="term" value="P:oligosaccharide metabolic process"/>
    <property type="evidence" value="ECO:0007669"/>
    <property type="project" value="InterPro"/>
</dbReference>
<evidence type="ECO:0000259" key="2">
    <source>
        <dbReference type="Pfam" id="PF22422"/>
    </source>
</evidence>
<dbReference type="PATRIC" id="fig|1454004.3.peg.2150"/>
<evidence type="ECO:0000313" key="4">
    <source>
        <dbReference type="Proteomes" id="UP000022141"/>
    </source>
</evidence>
<keyword evidence="4" id="KW-1185">Reference proteome</keyword>